<organism evidence="2">
    <name type="scientific">Spodoptera frugiperda</name>
    <name type="common">Fall armyworm</name>
    <dbReference type="NCBI Taxonomy" id="7108"/>
    <lineage>
        <taxon>Eukaryota</taxon>
        <taxon>Metazoa</taxon>
        <taxon>Ecdysozoa</taxon>
        <taxon>Arthropoda</taxon>
        <taxon>Hexapoda</taxon>
        <taxon>Insecta</taxon>
        <taxon>Pterygota</taxon>
        <taxon>Neoptera</taxon>
        <taxon>Endopterygota</taxon>
        <taxon>Lepidoptera</taxon>
        <taxon>Glossata</taxon>
        <taxon>Ditrysia</taxon>
        <taxon>Noctuoidea</taxon>
        <taxon>Noctuidae</taxon>
        <taxon>Amphipyrinae</taxon>
        <taxon>Spodoptera</taxon>
    </lineage>
</organism>
<gene>
    <name evidence="2" type="ORF">SFRICE_009305</name>
</gene>
<proteinExistence type="predicted"/>
<feature type="compositionally biased region" description="Low complexity" evidence="1">
    <location>
        <begin position="38"/>
        <end position="48"/>
    </location>
</feature>
<evidence type="ECO:0000313" key="2">
    <source>
        <dbReference type="EMBL" id="SOQ47512.1"/>
    </source>
</evidence>
<sequence length="306" mass="33914">MLDWWTPRVFLFGCRIFIGGSPPAQLRTADGSHAETPSVSSSFCKSGSGLPPSCMMTERLSDLDTFIQASIICFISVTFTVGPSPAEVSLLSYAEHNSRFRATTEKFSKIRKRPSIALSDSGIEPEIPLSGSRPCDHSANETIFFFNFVLCCDCVYKHTISHAYGTQTRNNNFSGSSISPNEPHLCWSDGSLRRAQNATRRYLCSPSAGPHSRWPEIVARSPTPGVSLATAHPHRTHRSDRIKRIDCVHCSVAFGFPTRVLEQSITDKLIQLRPLIRIVRTAHRKCLHGIRTDAVIRNADAKNPNC</sequence>
<name>A0A2H1W3V0_SPOFR</name>
<dbReference type="AlphaFoldDB" id="A0A2H1W3V0"/>
<feature type="region of interest" description="Disordered" evidence="1">
    <location>
        <begin position="27"/>
        <end position="48"/>
    </location>
</feature>
<dbReference type="EMBL" id="ODYU01006029">
    <property type="protein sequence ID" value="SOQ47512.1"/>
    <property type="molecule type" value="Genomic_DNA"/>
</dbReference>
<protein>
    <submittedName>
        <fullName evidence="2">SFRICE_009305</fullName>
    </submittedName>
</protein>
<reference evidence="2" key="1">
    <citation type="submission" date="2016-07" db="EMBL/GenBank/DDBJ databases">
        <authorList>
            <person name="Bretaudeau A."/>
        </authorList>
    </citation>
    <scope>NUCLEOTIDE SEQUENCE</scope>
    <source>
        <strain evidence="2">Rice</strain>
        <tissue evidence="2">Whole body</tissue>
    </source>
</reference>
<accession>A0A2H1W3V0</accession>
<evidence type="ECO:0000256" key="1">
    <source>
        <dbReference type="SAM" id="MobiDB-lite"/>
    </source>
</evidence>